<dbReference type="HOGENOM" id="CLU_840978_0_0_14"/>
<dbReference type="KEGG" id="apal:BN85404430"/>
<keyword evidence="2" id="KW-1185">Reference proteome</keyword>
<evidence type="ECO:0000313" key="1">
    <source>
        <dbReference type="EMBL" id="CCV64020.1"/>
    </source>
</evidence>
<gene>
    <name evidence="1" type="ORF">BN85404430</name>
</gene>
<dbReference type="Proteomes" id="UP000032740">
    <property type="component" value="Chromosome"/>
</dbReference>
<sequence length="330" mass="37587">MVTVFTSTVSQKKEELINFVQNNLEEIKNSYLEEYGIYWNLLSLEKTIGLYDSGDKNIGFYFIFNEGYLSIGEDNILYGLSHKNHTLLKTDEKVYRINGGYYIKKNNQFSPNCVNSIKKDEVQGESYFASNIFKPLFDAKNDLKNFKITKSISNRLADSNNKKGKYTIFTDDQDLSDCGPQAANNLIQTYQLSGIKIAHSDKPRETLKDIRNNMNWGIDGRNYLGVNFEGVWAREFTAGIDKYLGSEYKIKTITDSSLEAPMVGLYYSLNIVNTSHFALIVGKAESKGFMFFKKRLDIVSSWRSTHEFGSNGNVTGAKIVTYNHYVVEEG</sequence>
<dbReference type="AlphaFoldDB" id="U4KP78"/>
<evidence type="ECO:0000313" key="2">
    <source>
        <dbReference type="Proteomes" id="UP000032740"/>
    </source>
</evidence>
<dbReference type="EMBL" id="FO681347">
    <property type="protein sequence ID" value="CCV64020.1"/>
    <property type="molecule type" value="Genomic_DNA"/>
</dbReference>
<name>U4KP78_ALTPJ</name>
<protein>
    <submittedName>
        <fullName evidence="1">Uncharacterized protein</fullName>
    </submittedName>
</protein>
<accession>U4KP78</accession>
<proteinExistence type="predicted"/>
<organism evidence="1 2">
    <name type="scientific">Alteracholeplasma palmae (strain ATCC 49389 / J233)</name>
    <name type="common">Acholeplasma palmae</name>
    <dbReference type="NCBI Taxonomy" id="1318466"/>
    <lineage>
        <taxon>Bacteria</taxon>
        <taxon>Bacillati</taxon>
        <taxon>Mycoplasmatota</taxon>
        <taxon>Mollicutes</taxon>
        <taxon>Acholeplasmatales</taxon>
        <taxon>Acholeplasmataceae</taxon>
        <taxon>Acholeplasma</taxon>
    </lineage>
</organism>
<reference evidence="1 2" key="1">
    <citation type="journal article" date="2013" name="J. Mol. Microbiol. Biotechnol.">
        <title>Analysis of the Complete Genomes of Acholeplasma brassicae , A. palmae and A. laidlawii and Their Comparison to the Obligate Parasites from ' Candidatus Phytoplasma'.</title>
        <authorList>
            <person name="Kube M."/>
            <person name="Siewert C."/>
            <person name="Migdoll A.M."/>
            <person name="Duduk B."/>
            <person name="Holz S."/>
            <person name="Rabus R."/>
            <person name="Seemuller E."/>
            <person name="Mitrovic J."/>
            <person name="Muller I."/>
            <person name="Buttner C."/>
            <person name="Reinhardt R."/>
        </authorList>
    </citation>
    <scope>NUCLEOTIDE SEQUENCE [LARGE SCALE GENOMIC DNA]</scope>
    <source>
        <strain evidence="1 2">J233</strain>
    </source>
</reference>